<keyword evidence="4" id="KW-0808">Transferase</keyword>
<sequence length="239" mass="27273">MVSRRCEPLSPAAQLFHAPSLNCYVIAHPRFTSTVKKGRKSRWIPTTVNLDNHVIVPEIDSNIEFPDRFVEDYTSNITKIPLDLSKPLWELHLLNIKTSDAEAVAIFRIHHSMGDGASLMSLLLASTRKTSDPDALPTLPAKKRVESHYGLNSVSNHTIISLFKWFFLAIWWGLVLVWHTVADLMLFVLSIFFFKDTWTPLKGAPGVELNTKRFVHRIVSLEDIKLVKNEMHMQTCIEN</sequence>
<dbReference type="Gene3D" id="3.30.559.10">
    <property type="entry name" value="Chloramphenicol acetyltransferase-like domain"/>
    <property type="match status" value="1"/>
</dbReference>
<evidence type="ECO:0000313" key="10">
    <source>
        <dbReference type="Proteomes" id="UP001372338"/>
    </source>
</evidence>
<dbReference type="GO" id="GO:0005886">
    <property type="term" value="C:plasma membrane"/>
    <property type="evidence" value="ECO:0007669"/>
    <property type="project" value="TreeGrafter"/>
</dbReference>
<gene>
    <name evidence="9" type="ORF">RIF29_26416</name>
</gene>
<evidence type="ECO:0000256" key="2">
    <source>
        <dbReference type="ARBA" id="ARBA00005189"/>
    </source>
</evidence>
<comment type="catalytic activity">
    <reaction evidence="6">
        <text>an acyl-CoA + a 1,2-diacyl-sn-glycerol = a triacyl-sn-glycerol + CoA</text>
        <dbReference type="Rhea" id="RHEA:10868"/>
        <dbReference type="ChEBI" id="CHEBI:17815"/>
        <dbReference type="ChEBI" id="CHEBI:57287"/>
        <dbReference type="ChEBI" id="CHEBI:58342"/>
        <dbReference type="ChEBI" id="CHEBI:64615"/>
        <dbReference type="EC" id="2.3.1.20"/>
    </reaction>
</comment>
<evidence type="ECO:0000256" key="7">
    <source>
        <dbReference type="SAM" id="Phobius"/>
    </source>
</evidence>
<keyword evidence="5" id="KW-0012">Acyltransferase</keyword>
<dbReference type="Pfam" id="PF03007">
    <property type="entry name" value="WS_DGAT_cat"/>
    <property type="match status" value="1"/>
</dbReference>
<organism evidence="9 10">
    <name type="scientific">Crotalaria pallida</name>
    <name type="common">Smooth rattlebox</name>
    <name type="synonym">Crotalaria striata</name>
    <dbReference type="NCBI Taxonomy" id="3830"/>
    <lineage>
        <taxon>Eukaryota</taxon>
        <taxon>Viridiplantae</taxon>
        <taxon>Streptophyta</taxon>
        <taxon>Embryophyta</taxon>
        <taxon>Tracheophyta</taxon>
        <taxon>Spermatophyta</taxon>
        <taxon>Magnoliopsida</taxon>
        <taxon>eudicotyledons</taxon>
        <taxon>Gunneridae</taxon>
        <taxon>Pentapetalae</taxon>
        <taxon>rosids</taxon>
        <taxon>fabids</taxon>
        <taxon>Fabales</taxon>
        <taxon>Fabaceae</taxon>
        <taxon>Papilionoideae</taxon>
        <taxon>50 kb inversion clade</taxon>
        <taxon>genistoids sensu lato</taxon>
        <taxon>core genistoids</taxon>
        <taxon>Crotalarieae</taxon>
        <taxon>Crotalaria</taxon>
    </lineage>
</organism>
<keyword evidence="7" id="KW-1133">Transmembrane helix</keyword>
<evidence type="ECO:0000256" key="3">
    <source>
        <dbReference type="ARBA" id="ARBA00013244"/>
    </source>
</evidence>
<accession>A0AAN9EQ41</accession>
<reference evidence="9 10" key="1">
    <citation type="submission" date="2024-01" db="EMBL/GenBank/DDBJ databases">
        <title>The genomes of 5 underutilized Papilionoideae crops provide insights into root nodulation and disease resistanc.</title>
        <authorList>
            <person name="Yuan L."/>
        </authorList>
    </citation>
    <scope>NUCLEOTIDE SEQUENCE [LARGE SCALE GENOMIC DNA]</scope>
    <source>
        <strain evidence="9">ZHUSHIDOU_FW_LH</strain>
        <tissue evidence="9">Leaf</tissue>
    </source>
</reference>
<evidence type="ECO:0000256" key="1">
    <source>
        <dbReference type="ARBA" id="ARBA00004771"/>
    </source>
</evidence>
<evidence type="ECO:0000256" key="5">
    <source>
        <dbReference type="ARBA" id="ARBA00023315"/>
    </source>
</evidence>
<proteinExistence type="predicted"/>
<dbReference type="InterPro" id="IPR004255">
    <property type="entry name" value="O-acyltransferase_WSD1_N"/>
</dbReference>
<dbReference type="PANTHER" id="PTHR31650:SF1">
    <property type="entry name" value="WAX ESTER SYNTHASE_DIACYLGLYCEROL ACYLTRANSFERASE 4-RELATED"/>
    <property type="match status" value="1"/>
</dbReference>
<protein>
    <recommendedName>
        <fullName evidence="3">diacylglycerol O-acyltransferase</fullName>
        <ecNumber evidence="3">2.3.1.20</ecNumber>
    </recommendedName>
</protein>
<dbReference type="GO" id="GO:0004144">
    <property type="term" value="F:diacylglycerol O-acyltransferase activity"/>
    <property type="evidence" value="ECO:0007669"/>
    <property type="project" value="UniProtKB-EC"/>
</dbReference>
<comment type="caution">
    <text evidence="9">The sequence shown here is derived from an EMBL/GenBank/DDBJ whole genome shotgun (WGS) entry which is preliminary data.</text>
</comment>
<feature type="domain" description="O-acyltransferase WSD1-like N-terminal" evidence="8">
    <location>
        <begin position="68"/>
        <end position="152"/>
    </location>
</feature>
<dbReference type="AlphaFoldDB" id="A0AAN9EQ41"/>
<comment type="pathway">
    <text evidence="1">Glycerolipid metabolism; triacylglycerol biosynthesis.</text>
</comment>
<keyword evidence="10" id="KW-1185">Reference proteome</keyword>
<dbReference type="InterPro" id="IPR023213">
    <property type="entry name" value="CAT-like_dom_sf"/>
</dbReference>
<name>A0AAN9EQ41_CROPI</name>
<evidence type="ECO:0000259" key="8">
    <source>
        <dbReference type="Pfam" id="PF03007"/>
    </source>
</evidence>
<evidence type="ECO:0000256" key="4">
    <source>
        <dbReference type="ARBA" id="ARBA00022679"/>
    </source>
</evidence>
<dbReference type="GO" id="GO:0019432">
    <property type="term" value="P:triglyceride biosynthetic process"/>
    <property type="evidence" value="ECO:0007669"/>
    <property type="project" value="TreeGrafter"/>
</dbReference>
<feature type="transmembrane region" description="Helical" evidence="7">
    <location>
        <begin position="165"/>
        <end position="194"/>
    </location>
</feature>
<keyword evidence="7" id="KW-0812">Transmembrane</keyword>
<dbReference type="Proteomes" id="UP001372338">
    <property type="component" value="Unassembled WGS sequence"/>
</dbReference>
<comment type="pathway">
    <text evidence="2">Lipid metabolism.</text>
</comment>
<dbReference type="SUPFAM" id="SSF52777">
    <property type="entry name" value="CoA-dependent acyltransferases"/>
    <property type="match status" value="1"/>
</dbReference>
<dbReference type="EMBL" id="JAYWIO010000005">
    <property type="protein sequence ID" value="KAK7260401.1"/>
    <property type="molecule type" value="Genomic_DNA"/>
</dbReference>
<evidence type="ECO:0000313" key="9">
    <source>
        <dbReference type="EMBL" id="KAK7260401.1"/>
    </source>
</evidence>
<dbReference type="EC" id="2.3.1.20" evidence="3"/>
<dbReference type="InterPro" id="IPR045034">
    <property type="entry name" value="O-acyltransferase_WSD1-like"/>
</dbReference>
<keyword evidence="7" id="KW-0472">Membrane</keyword>
<dbReference type="PANTHER" id="PTHR31650">
    <property type="entry name" value="O-ACYLTRANSFERASE (WSD1-LIKE) FAMILY PROTEIN"/>
    <property type="match status" value="1"/>
</dbReference>
<evidence type="ECO:0000256" key="6">
    <source>
        <dbReference type="ARBA" id="ARBA00048109"/>
    </source>
</evidence>